<dbReference type="SUPFAM" id="SSF52540">
    <property type="entry name" value="P-loop containing nucleoside triphosphate hydrolases"/>
    <property type="match status" value="1"/>
</dbReference>
<reference evidence="3 4" key="1">
    <citation type="submission" date="2023-09" db="EMBL/GenBank/DDBJ databases">
        <authorList>
            <person name="Rey-Velasco X."/>
        </authorList>
    </citation>
    <scope>NUCLEOTIDE SEQUENCE [LARGE SCALE GENOMIC DNA]</scope>
    <source>
        <strain evidence="3 4">F394</strain>
    </source>
</reference>
<evidence type="ECO:0000313" key="4">
    <source>
        <dbReference type="Proteomes" id="UP001267426"/>
    </source>
</evidence>
<gene>
    <name evidence="3" type="ORF">RM540_00640</name>
</gene>
<feature type="domain" description="NadR/Ttd14 AAA" evidence="2">
    <location>
        <begin position="10"/>
        <end position="165"/>
    </location>
</feature>
<comment type="caution">
    <text evidence="3">The sequence shown here is derived from an EMBL/GenBank/DDBJ whole genome shotgun (WGS) entry which is preliminary data.</text>
</comment>
<dbReference type="Pfam" id="PF13521">
    <property type="entry name" value="AAA_28"/>
    <property type="match status" value="1"/>
</dbReference>
<dbReference type="GO" id="GO:0005524">
    <property type="term" value="F:ATP binding"/>
    <property type="evidence" value="ECO:0007669"/>
    <property type="project" value="UniProtKB-KW"/>
</dbReference>
<dbReference type="RefSeq" id="WP_311661224.1">
    <property type="nucleotide sequence ID" value="NZ_JAVRHT010000001.1"/>
</dbReference>
<proteinExistence type="predicted"/>
<keyword evidence="3" id="KW-0547">Nucleotide-binding</keyword>
<feature type="region of interest" description="Disordered" evidence="1">
    <location>
        <begin position="176"/>
        <end position="195"/>
    </location>
</feature>
<dbReference type="Proteomes" id="UP001267426">
    <property type="component" value="Unassembled WGS sequence"/>
</dbReference>
<sequence>MPAPPSPELVVVLGAESTGKTTLARALAERLAEPYVEEAGRTLWEERGGDLPLADYVEIVRRHLALEEEALRRARRFVVVDTNALTTQYYAYVFHRACPPEVRAAADRCRARYAHVLVCDPDVPFEADGWRASEDARRFMDGAVRNDLAVRGIPYRAVGGAVEARVEAALRAIGAAPPTQAAPTPSGRRPGGTGR</sequence>
<keyword evidence="3" id="KW-0067">ATP-binding</keyword>
<evidence type="ECO:0000256" key="1">
    <source>
        <dbReference type="SAM" id="MobiDB-lite"/>
    </source>
</evidence>
<evidence type="ECO:0000313" key="3">
    <source>
        <dbReference type="EMBL" id="MDT0630242.1"/>
    </source>
</evidence>
<dbReference type="EMBL" id="JAVRHT010000001">
    <property type="protein sequence ID" value="MDT0630242.1"/>
    <property type="molecule type" value="Genomic_DNA"/>
</dbReference>
<dbReference type="Gene3D" id="3.40.50.300">
    <property type="entry name" value="P-loop containing nucleotide triphosphate hydrolases"/>
    <property type="match status" value="1"/>
</dbReference>
<name>A0ABU3BLR7_9BACT</name>
<dbReference type="InterPro" id="IPR052735">
    <property type="entry name" value="NAD_biosynth-regulator"/>
</dbReference>
<dbReference type="InterPro" id="IPR038727">
    <property type="entry name" value="NadR/Ttd14_AAA_dom"/>
</dbReference>
<dbReference type="PANTHER" id="PTHR37512">
    <property type="entry name" value="TRIFUNCTIONAL NAD BIOSYNTHESIS/REGULATOR PROTEIN NADR"/>
    <property type="match status" value="1"/>
</dbReference>
<accession>A0ABU3BLR7</accession>
<dbReference type="InterPro" id="IPR027417">
    <property type="entry name" value="P-loop_NTPase"/>
</dbReference>
<protein>
    <submittedName>
        <fullName evidence="3">ATP-binding protein</fullName>
    </submittedName>
</protein>
<organism evidence="3 4">
    <name type="scientific">Rubrivirga litoralis</name>
    <dbReference type="NCBI Taxonomy" id="3075598"/>
    <lineage>
        <taxon>Bacteria</taxon>
        <taxon>Pseudomonadati</taxon>
        <taxon>Rhodothermota</taxon>
        <taxon>Rhodothermia</taxon>
        <taxon>Rhodothermales</taxon>
        <taxon>Rubricoccaceae</taxon>
        <taxon>Rubrivirga</taxon>
    </lineage>
</organism>
<evidence type="ECO:0000259" key="2">
    <source>
        <dbReference type="Pfam" id="PF13521"/>
    </source>
</evidence>
<dbReference type="PANTHER" id="PTHR37512:SF1">
    <property type="entry name" value="NADR_TTD14 AAA DOMAIN-CONTAINING PROTEIN"/>
    <property type="match status" value="1"/>
</dbReference>
<feature type="compositionally biased region" description="Low complexity" evidence="1">
    <location>
        <begin position="176"/>
        <end position="188"/>
    </location>
</feature>
<keyword evidence="4" id="KW-1185">Reference proteome</keyword>